<reference evidence="1" key="1">
    <citation type="journal article" date="2010" name="Science">
        <title>Plasticity of animal genome architecture unmasked by rapid evolution of a pelagic tunicate.</title>
        <authorList>
            <person name="Denoeud F."/>
            <person name="Henriet S."/>
            <person name="Mungpakdee S."/>
            <person name="Aury J.M."/>
            <person name="Da Silva C."/>
            <person name="Brinkmann H."/>
            <person name="Mikhaleva J."/>
            <person name="Olsen L.C."/>
            <person name="Jubin C."/>
            <person name="Canestro C."/>
            <person name="Bouquet J.M."/>
            <person name="Danks G."/>
            <person name="Poulain J."/>
            <person name="Campsteijn C."/>
            <person name="Adamski M."/>
            <person name="Cross I."/>
            <person name="Yadetie F."/>
            <person name="Muffato M."/>
            <person name="Louis A."/>
            <person name="Butcher S."/>
            <person name="Tsagkogeorga G."/>
            <person name="Konrad A."/>
            <person name="Singh S."/>
            <person name="Jensen M.F."/>
            <person name="Cong E.H."/>
            <person name="Eikeseth-Otteraa H."/>
            <person name="Noel B."/>
            <person name="Anthouard V."/>
            <person name="Porcel B.M."/>
            <person name="Kachouri-Lafond R."/>
            <person name="Nishino A."/>
            <person name="Ugolini M."/>
            <person name="Chourrout P."/>
            <person name="Nishida H."/>
            <person name="Aasland R."/>
            <person name="Huzurbazar S."/>
            <person name="Westhof E."/>
            <person name="Delsuc F."/>
            <person name="Lehrach H."/>
            <person name="Reinhardt R."/>
            <person name="Weissenbach J."/>
            <person name="Roy S.W."/>
            <person name="Artiguenave F."/>
            <person name="Postlethwait J.H."/>
            <person name="Manak J.R."/>
            <person name="Thompson E.M."/>
            <person name="Jaillon O."/>
            <person name="Du Pasquier L."/>
            <person name="Boudinot P."/>
            <person name="Liberles D.A."/>
            <person name="Volff J.N."/>
            <person name="Philippe H."/>
            <person name="Lenhard B."/>
            <person name="Roest Crollius H."/>
            <person name="Wincker P."/>
            <person name="Chourrout D."/>
        </authorList>
    </citation>
    <scope>NUCLEOTIDE SEQUENCE [LARGE SCALE GENOMIC DNA]</scope>
</reference>
<sequence length="114" mass="13000">MIATTTCISRHLLLSSSYLCALFKIQINDVWPDNYRYPTYCGGACTILTSSAAQTIYNVASRIEFNELNIDDMLFTGVYRELANMPVPSVNRRLCHHFTGDYNALLRKFNTFDS</sequence>
<evidence type="ECO:0008006" key="3">
    <source>
        <dbReference type="Google" id="ProtNLM"/>
    </source>
</evidence>
<organism evidence="1">
    <name type="scientific">Oikopleura dioica</name>
    <name type="common">Tunicate</name>
    <dbReference type="NCBI Taxonomy" id="34765"/>
    <lineage>
        <taxon>Eukaryota</taxon>
        <taxon>Metazoa</taxon>
        <taxon>Chordata</taxon>
        <taxon>Tunicata</taxon>
        <taxon>Appendicularia</taxon>
        <taxon>Copelata</taxon>
        <taxon>Oikopleuridae</taxon>
        <taxon>Oikopleura</taxon>
    </lineage>
</organism>
<name>E4Y2R9_OIKDI</name>
<proteinExistence type="predicted"/>
<evidence type="ECO:0000313" key="1">
    <source>
        <dbReference type="EMBL" id="CBY16153.1"/>
    </source>
</evidence>
<protein>
    <recommendedName>
        <fullName evidence="3">Hexosyltransferase</fullName>
    </recommendedName>
</protein>
<gene>
    <name evidence="1" type="ORF">GSOID_T00016476001</name>
</gene>
<dbReference type="AlphaFoldDB" id="E4Y2R9"/>
<dbReference type="InParanoid" id="E4Y2R9"/>
<keyword evidence="2" id="KW-1185">Reference proteome</keyword>
<evidence type="ECO:0000313" key="2">
    <source>
        <dbReference type="Proteomes" id="UP000001307"/>
    </source>
</evidence>
<dbReference type="EMBL" id="FN653921">
    <property type="protein sequence ID" value="CBY16153.1"/>
    <property type="molecule type" value="Genomic_DNA"/>
</dbReference>
<dbReference type="OrthoDB" id="6355886at2759"/>
<accession>E4Y2R9</accession>
<dbReference type="Proteomes" id="UP000001307">
    <property type="component" value="Unassembled WGS sequence"/>
</dbReference>